<dbReference type="Proteomes" id="UP001242010">
    <property type="component" value="Chromosome"/>
</dbReference>
<organism evidence="1 2">
    <name type="scientific">Geothrix oryzae</name>
    <dbReference type="NCBI Taxonomy" id="2927975"/>
    <lineage>
        <taxon>Bacteria</taxon>
        <taxon>Pseudomonadati</taxon>
        <taxon>Acidobacteriota</taxon>
        <taxon>Holophagae</taxon>
        <taxon>Holophagales</taxon>
        <taxon>Holophagaceae</taxon>
        <taxon>Geothrix</taxon>
    </lineage>
</organism>
<dbReference type="InterPro" id="IPR000944">
    <property type="entry name" value="Tscrpt_reg_Rrf2"/>
</dbReference>
<proteinExistence type="predicted"/>
<name>A0ABM8DSY1_9BACT</name>
<evidence type="ECO:0000313" key="1">
    <source>
        <dbReference type="EMBL" id="BDU70184.1"/>
    </source>
</evidence>
<gene>
    <name evidence="1" type="ORF">GETHOR_22850</name>
</gene>
<keyword evidence="2" id="KW-1185">Reference proteome</keyword>
<dbReference type="PANTHER" id="PTHR33221:SF15">
    <property type="entry name" value="HTH-TYPE TRANSCRIPTIONAL REGULATOR YWGB-RELATED"/>
    <property type="match status" value="1"/>
</dbReference>
<evidence type="ECO:0000313" key="2">
    <source>
        <dbReference type="Proteomes" id="UP001242010"/>
    </source>
</evidence>
<dbReference type="InterPro" id="IPR036388">
    <property type="entry name" value="WH-like_DNA-bd_sf"/>
</dbReference>
<dbReference type="EMBL" id="AP027079">
    <property type="protein sequence ID" value="BDU70184.1"/>
    <property type="molecule type" value="Genomic_DNA"/>
</dbReference>
<sequence length="140" mass="14757">MSNTRYTVAIHVLTLLAYAGPEALTSDYIAGSVNTNPVVIRRILARLRAARLVRSQGGPGGGWQLLQAPEAIHLQQVLAAMGVDAAFPLHAAAPNVQCPVGRSIQGLLTHHFRLAQEALERQLAGVTLADLVAGVKAQPA</sequence>
<accession>A0ABM8DSY1</accession>
<dbReference type="PROSITE" id="PS51197">
    <property type="entry name" value="HTH_RRF2_2"/>
    <property type="match status" value="1"/>
</dbReference>
<dbReference type="Gene3D" id="1.10.10.10">
    <property type="entry name" value="Winged helix-like DNA-binding domain superfamily/Winged helix DNA-binding domain"/>
    <property type="match status" value="1"/>
</dbReference>
<dbReference type="Pfam" id="PF02082">
    <property type="entry name" value="Rrf2"/>
    <property type="match status" value="1"/>
</dbReference>
<dbReference type="SUPFAM" id="SSF46785">
    <property type="entry name" value="Winged helix' DNA-binding domain"/>
    <property type="match status" value="1"/>
</dbReference>
<protein>
    <submittedName>
        <fullName evidence="1">Rrf2 family transcriptional regulator</fullName>
    </submittedName>
</protein>
<reference evidence="2" key="1">
    <citation type="journal article" date="2023" name="Int. J. Syst. Evol. Microbiol.">
        <title>Mesoterricola silvestris gen. nov., sp. nov., Mesoterricola sediminis sp. nov., Geothrix oryzae sp. nov., Geothrix edaphica sp. nov., Geothrix rubra sp. nov., and Geothrix limicola sp. nov., six novel members of Acidobacteriota isolated from soils.</title>
        <authorList>
            <person name="Itoh H."/>
            <person name="Sugisawa Y."/>
            <person name="Mise K."/>
            <person name="Xu Z."/>
            <person name="Kuniyasu M."/>
            <person name="Ushijima N."/>
            <person name="Kawano K."/>
            <person name="Kobayashi E."/>
            <person name="Shiratori Y."/>
            <person name="Masuda Y."/>
            <person name="Senoo K."/>
        </authorList>
    </citation>
    <scope>NUCLEOTIDE SEQUENCE [LARGE SCALE GENOMIC DNA]</scope>
    <source>
        <strain evidence="2">Red222</strain>
    </source>
</reference>
<dbReference type="PANTHER" id="PTHR33221">
    <property type="entry name" value="WINGED HELIX-TURN-HELIX TRANSCRIPTIONAL REGULATOR, RRF2 FAMILY"/>
    <property type="match status" value="1"/>
</dbReference>
<dbReference type="RefSeq" id="WP_286353902.1">
    <property type="nucleotide sequence ID" value="NZ_AP027079.1"/>
</dbReference>
<dbReference type="InterPro" id="IPR036390">
    <property type="entry name" value="WH_DNA-bd_sf"/>
</dbReference>